<dbReference type="EMBL" id="JAUOZU010000024">
    <property type="protein sequence ID" value="MDO6966955.1"/>
    <property type="molecule type" value="Genomic_DNA"/>
</dbReference>
<reference evidence="3" key="1">
    <citation type="journal article" date="2015" name="Int. J. Syst. Evol. Microbiol.">
        <title>Rhizobium alvei sp. nov., isolated from a freshwater river.</title>
        <authorList>
            <person name="Sheu S.Y."/>
            <person name="Huang H.W."/>
            <person name="Young C.C."/>
            <person name="Chen W.M."/>
        </authorList>
    </citation>
    <scope>NUCLEOTIDE SEQUENCE</scope>
    <source>
        <strain evidence="3">TNR-22</strain>
    </source>
</reference>
<dbReference type="Proteomes" id="UP001174932">
    <property type="component" value="Unassembled WGS sequence"/>
</dbReference>
<evidence type="ECO:0000256" key="2">
    <source>
        <dbReference type="SAM" id="MobiDB-lite"/>
    </source>
</evidence>
<name>A0ABT8YV92_9HYPH</name>
<keyword evidence="4" id="KW-1185">Reference proteome</keyword>
<feature type="coiled-coil region" evidence="1">
    <location>
        <begin position="9"/>
        <end position="68"/>
    </location>
</feature>
<reference evidence="3" key="2">
    <citation type="submission" date="2023-07" db="EMBL/GenBank/DDBJ databases">
        <authorList>
            <person name="Shen H."/>
        </authorList>
    </citation>
    <scope>NUCLEOTIDE SEQUENCE</scope>
    <source>
        <strain evidence="3">TNR-22</strain>
    </source>
</reference>
<protein>
    <submittedName>
        <fullName evidence="3">Uncharacterized protein</fullName>
    </submittedName>
</protein>
<sequence>MTSYRSVPRSKLEADLSQLRAEIADAQALANSIRIEMQARLAEPLAVIGRLEKKADEIDAEIKRREQNDAIVPTVSDHALLRYIERVHEVDIEQIRGILLEKAEAAIKAGASAVRLDDCTLVIRGSSVVTVKVEQKREKPKKMTRAKRQQFEDYEHA</sequence>
<dbReference type="RefSeq" id="WP_304378885.1">
    <property type="nucleotide sequence ID" value="NZ_JAUOZU010000024.1"/>
</dbReference>
<evidence type="ECO:0000256" key="1">
    <source>
        <dbReference type="SAM" id="Coils"/>
    </source>
</evidence>
<comment type="caution">
    <text evidence="3">The sequence shown here is derived from an EMBL/GenBank/DDBJ whole genome shotgun (WGS) entry which is preliminary data.</text>
</comment>
<accession>A0ABT8YV92</accession>
<feature type="region of interest" description="Disordered" evidence="2">
    <location>
        <begin position="134"/>
        <end position="157"/>
    </location>
</feature>
<gene>
    <name evidence="3" type="ORF">Q4481_23615</name>
</gene>
<feature type="compositionally biased region" description="Basic residues" evidence="2">
    <location>
        <begin position="138"/>
        <end position="148"/>
    </location>
</feature>
<evidence type="ECO:0000313" key="4">
    <source>
        <dbReference type="Proteomes" id="UP001174932"/>
    </source>
</evidence>
<keyword evidence="1" id="KW-0175">Coiled coil</keyword>
<organism evidence="3 4">
    <name type="scientific">Rhizobium alvei</name>
    <dbReference type="NCBI Taxonomy" id="1132659"/>
    <lineage>
        <taxon>Bacteria</taxon>
        <taxon>Pseudomonadati</taxon>
        <taxon>Pseudomonadota</taxon>
        <taxon>Alphaproteobacteria</taxon>
        <taxon>Hyphomicrobiales</taxon>
        <taxon>Rhizobiaceae</taxon>
        <taxon>Rhizobium/Agrobacterium group</taxon>
        <taxon>Rhizobium</taxon>
    </lineage>
</organism>
<evidence type="ECO:0000313" key="3">
    <source>
        <dbReference type="EMBL" id="MDO6966955.1"/>
    </source>
</evidence>
<proteinExistence type="predicted"/>